<protein>
    <submittedName>
        <fullName evidence="1">Uncharacterized protein</fullName>
    </submittedName>
</protein>
<dbReference type="Proteomes" id="UP000265703">
    <property type="component" value="Unassembled WGS sequence"/>
</dbReference>
<dbReference type="OrthoDB" id="2491863at2759"/>
<evidence type="ECO:0000313" key="2">
    <source>
        <dbReference type="Proteomes" id="UP000265703"/>
    </source>
</evidence>
<organism evidence="1 2">
    <name type="scientific">Glomus cerebriforme</name>
    <dbReference type="NCBI Taxonomy" id="658196"/>
    <lineage>
        <taxon>Eukaryota</taxon>
        <taxon>Fungi</taxon>
        <taxon>Fungi incertae sedis</taxon>
        <taxon>Mucoromycota</taxon>
        <taxon>Glomeromycotina</taxon>
        <taxon>Glomeromycetes</taxon>
        <taxon>Glomerales</taxon>
        <taxon>Glomeraceae</taxon>
        <taxon>Glomus</taxon>
    </lineage>
</organism>
<dbReference type="EMBL" id="QKYT01000030">
    <property type="protein sequence ID" value="RIA97394.1"/>
    <property type="molecule type" value="Genomic_DNA"/>
</dbReference>
<proteinExistence type="predicted"/>
<evidence type="ECO:0000313" key="1">
    <source>
        <dbReference type="EMBL" id="RIA97394.1"/>
    </source>
</evidence>
<keyword evidence="2" id="KW-1185">Reference proteome</keyword>
<accession>A0A397TR96</accession>
<name>A0A397TR96_9GLOM</name>
<reference evidence="1 2" key="1">
    <citation type="submission" date="2018-06" db="EMBL/GenBank/DDBJ databases">
        <title>Comparative genomics reveals the genomic features of Rhizophagus irregularis, R. cerebriforme, R. diaphanum and Gigaspora rosea, and their symbiotic lifestyle signature.</title>
        <authorList>
            <person name="Morin E."/>
            <person name="San Clemente H."/>
            <person name="Chen E.C.H."/>
            <person name="De La Providencia I."/>
            <person name="Hainaut M."/>
            <person name="Kuo A."/>
            <person name="Kohler A."/>
            <person name="Murat C."/>
            <person name="Tang N."/>
            <person name="Roy S."/>
            <person name="Loubradou J."/>
            <person name="Henrissat B."/>
            <person name="Grigoriev I.V."/>
            <person name="Corradi N."/>
            <person name="Roux C."/>
            <person name="Martin F.M."/>
        </authorList>
    </citation>
    <scope>NUCLEOTIDE SEQUENCE [LARGE SCALE GENOMIC DNA]</scope>
    <source>
        <strain evidence="1 2">DAOM 227022</strain>
    </source>
</reference>
<sequence>MQISMLKGYDKRKILFSLFDEKLKFIYFHLVKFFLRLRVAILQQINEFSVAYKVTIWTHMLLLTECNCWAENSKGEKLAFCFSGDATSYNDCSVPEPYSITFLDTKSTDPYFVHAQVFLSLRDPKNRGPIQSDTCWKISGNRKKPSFTKLI</sequence>
<gene>
    <name evidence="1" type="ORF">C1645_732463</name>
</gene>
<dbReference type="AlphaFoldDB" id="A0A397TR96"/>
<comment type="caution">
    <text evidence="1">The sequence shown here is derived from an EMBL/GenBank/DDBJ whole genome shotgun (WGS) entry which is preliminary data.</text>
</comment>